<evidence type="ECO:0000313" key="1">
    <source>
        <dbReference type="EMBL" id="KUG17963.1"/>
    </source>
</evidence>
<proteinExistence type="predicted"/>
<comment type="caution">
    <text evidence="1">The sequence shown here is derived from an EMBL/GenBank/DDBJ whole genome shotgun (WGS) entry which is preliminary data.</text>
</comment>
<dbReference type="EMBL" id="LNQE01001409">
    <property type="protein sequence ID" value="KUG17963.1"/>
    <property type="molecule type" value="Genomic_DNA"/>
</dbReference>
<dbReference type="InterPro" id="IPR013783">
    <property type="entry name" value="Ig-like_fold"/>
</dbReference>
<gene>
    <name evidence="1" type="ORF">ASZ90_012338</name>
</gene>
<accession>A0A0W8FAS2</accession>
<dbReference type="Gene3D" id="2.60.40.1080">
    <property type="match status" value="1"/>
</dbReference>
<organism evidence="1">
    <name type="scientific">hydrocarbon metagenome</name>
    <dbReference type="NCBI Taxonomy" id="938273"/>
    <lineage>
        <taxon>unclassified sequences</taxon>
        <taxon>metagenomes</taxon>
        <taxon>ecological metagenomes</taxon>
    </lineage>
</organism>
<dbReference type="AlphaFoldDB" id="A0A0W8FAS2"/>
<dbReference type="InterPro" id="IPR007555">
    <property type="entry name" value="DUF499"/>
</dbReference>
<dbReference type="Pfam" id="PF04465">
    <property type="entry name" value="DUF499"/>
    <property type="match status" value="1"/>
</dbReference>
<name>A0A0W8FAS2_9ZZZZ</name>
<dbReference type="Gene3D" id="2.60.40.10">
    <property type="entry name" value="Immunoglobulins"/>
    <property type="match status" value="1"/>
</dbReference>
<reference evidence="1" key="1">
    <citation type="journal article" date="2015" name="Proc. Natl. Acad. Sci. U.S.A.">
        <title>Networks of energetic and metabolic interactions define dynamics in microbial communities.</title>
        <authorList>
            <person name="Embree M."/>
            <person name="Liu J.K."/>
            <person name="Al-Bassam M.M."/>
            <person name="Zengler K."/>
        </authorList>
    </citation>
    <scope>NUCLEOTIDE SEQUENCE</scope>
</reference>
<sequence>MALTPWHKSATPRVDLRKGKPLDAAEFAVNLDRVRDGKAPDDYKDPKQFFERTYLTKNLTALAAEVQRRFSGIKTETSAVFNMATQFGGGKTHALTLLYHLARNGPAANGWPGVDKILAKAGLNSVPGAAIAVFVGTEFDSITGKGGGASGEPLRKTPWGEIAFQLSGTQGFDLVEEHDRQRIAPGGDVIRSFLPKDRPCLILMDELMNYVSRNRDSGLSDQLYNFIQNLTNVASGEDKVVLVVSIPGSQMEMNEADFSDYNSFKKIMDKHGKAVMISAEAETSQIIRRRLFEWSPEEISPDGTILLGNEAKKTCKAYATWVKAHRNQVPGWFPVDHAEEMFEAAYPFHPMVLSVFETKWQALPRFQRTRGILRLLALWVSKVYQESYTDAHSDALIGLGTAPLEDPIFRAAIFEQLGEDRLEGSVTTDIAGRKEAHAVRLDNEASSAIKKARLHRKVATVILFASNGGQTHGTEATLPEIRLAVAEPDLDIGNIETVLDALSVNCYYLEAYGTSYRFGLQIQLPKIHADRKASVPKQEIDECLRDAIFRVFNEGNIIKPVFFPENSSDIPDTPALTLIVLSPDHRRPDSRTIELIESMTKDHGASSRTYKSALIWSLVDNDASLTSEARNALAWEKIHFESEQLHLNERQNREVNEKIGKAKRDLKEAVWRSYKNLALLGKDNRIYLMDLGLIHSSAARTIVDLYLLQLKQKDIITSSISPNFLVKNWPPAFSIWSTRSVRDAFFASPLYPRLLNQQAVKEAISKGVSNGILAYFGQSEEGEYDPIYYRTDLLPDDVEISEEWFIAKEPPKRSGPCTIVVTPEQISIKPGDEVQFSAKVMNDRGQEVQTDAIDWKATGGSIDQLGLFRAGDIEGTYSVNAAARDATGSASVVISAGGRSLKRIVVSPQDAHIGPGRTQTFVAVGLDADGLEMPLAGVDWRATGGTIDVNGIFQAGMEEGFFTITASAEGVSSSSNLIVKALSPHWAGEIPHQKWTQFYNRILSKFAARKGLKLLVAVDISDASMEEVEEMRSALRELGLEDDVEVD</sequence>
<protein>
    <submittedName>
        <fullName evidence="1">Putative atpase (Aaa+ superfamily)</fullName>
    </submittedName>
</protein>